<dbReference type="KEGG" id="ngr:NAEGRDRAFT_70446"/>
<dbReference type="GeneID" id="8851267"/>
<dbReference type="VEuPathDB" id="AmoebaDB:NAEGRDRAFT_70446"/>
<sequence length="131" mass="15390">MQQAISHDLITAESRGVILDVNETSSPSQITIQDDSNDYTKIDLKIETKSDSQLVRFVVLSDTHRCQGIYDYWYDEKNRRDSLDSIEEKENREFIKLPKGDYLLHCGDFTNYCLPSRFEKFLVEFSHKKMN</sequence>
<dbReference type="Proteomes" id="UP000006671">
    <property type="component" value="Unassembled WGS sequence"/>
</dbReference>
<feature type="domain" description="Calcineurin-like phosphoesterase" evidence="1">
    <location>
        <begin position="56"/>
        <end position="124"/>
    </location>
</feature>
<name>D2VNC4_NAEGR</name>
<accession>D2VNC4</accession>
<keyword evidence="3" id="KW-1185">Reference proteome</keyword>
<dbReference type="InParanoid" id="D2VNC4"/>
<evidence type="ECO:0000313" key="3">
    <source>
        <dbReference type="Proteomes" id="UP000006671"/>
    </source>
</evidence>
<protein>
    <submittedName>
        <fullName evidence="2">Predicted protein</fullName>
    </submittedName>
</protein>
<dbReference type="RefSeq" id="XP_002674376.1">
    <property type="nucleotide sequence ID" value="XM_002674330.1"/>
</dbReference>
<dbReference type="Gene3D" id="3.60.21.10">
    <property type="match status" value="1"/>
</dbReference>
<evidence type="ECO:0000259" key="1">
    <source>
        <dbReference type="Pfam" id="PF00149"/>
    </source>
</evidence>
<evidence type="ECO:0000313" key="2">
    <source>
        <dbReference type="EMBL" id="EFC41632.1"/>
    </source>
</evidence>
<dbReference type="SUPFAM" id="SSF56300">
    <property type="entry name" value="Metallo-dependent phosphatases"/>
    <property type="match status" value="1"/>
</dbReference>
<reference evidence="2 3" key="1">
    <citation type="journal article" date="2010" name="Cell">
        <title>The genome of Naegleria gruberi illuminates early eukaryotic versatility.</title>
        <authorList>
            <person name="Fritz-Laylin L.K."/>
            <person name="Prochnik S.E."/>
            <person name="Ginger M.L."/>
            <person name="Dacks J.B."/>
            <person name="Carpenter M.L."/>
            <person name="Field M.C."/>
            <person name="Kuo A."/>
            <person name="Paredez A."/>
            <person name="Chapman J."/>
            <person name="Pham J."/>
            <person name="Shu S."/>
            <person name="Neupane R."/>
            <person name="Cipriano M."/>
            <person name="Mancuso J."/>
            <person name="Tu H."/>
            <person name="Salamov A."/>
            <person name="Lindquist E."/>
            <person name="Shapiro H."/>
            <person name="Lucas S."/>
            <person name="Grigoriev I.V."/>
            <person name="Cande W.Z."/>
            <person name="Fulton C."/>
            <person name="Rokhsar D.S."/>
            <person name="Dawson S.C."/>
        </authorList>
    </citation>
    <scope>NUCLEOTIDE SEQUENCE [LARGE SCALE GENOMIC DNA]</scope>
    <source>
        <strain evidence="2 3">NEG-M</strain>
    </source>
</reference>
<dbReference type="InterPro" id="IPR004843">
    <property type="entry name" value="Calcineurin-like_PHP"/>
</dbReference>
<dbReference type="OrthoDB" id="630188at2759"/>
<gene>
    <name evidence="2" type="ORF">NAEGRDRAFT_70446</name>
</gene>
<dbReference type="GO" id="GO:0016787">
    <property type="term" value="F:hydrolase activity"/>
    <property type="evidence" value="ECO:0007669"/>
    <property type="project" value="InterPro"/>
</dbReference>
<dbReference type="InterPro" id="IPR029052">
    <property type="entry name" value="Metallo-depent_PP-like"/>
</dbReference>
<dbReference type="EMBL" id="GG738884">
    <property type="protein sequence ID" value="EFC41632.1"/>
    <property type="molecule type" value="Genomic_DNA"/>
</dbReference>
<dbReference type="Pfam" id="PF00149">
    <property type="entry name" value="Metallophos"/>
    <property type="match status" value="1"/>
</dbReference>
<dbReference type="AlphaFoldDB" id="D2VNC4"/>
<organism evidence="3">
    <name type="scientific">Naegleria gruberi</name>
    <name type="common">Amoeba</name>
    <dbReference type="NCBI Taxonomy" id="5762"/>
    <lineage>
        <taxon>Eukaryota</taxon>
        <taxon>Discoba</taxon>
        <taxon>Heterolobosea</taxon>
        <taxon>Tetramitia</taxon>
        <taxon>Eutetramitia</taxon>
        <taxon>Vahlkampfiidae</taxon>
        <taxon>Naegleria</taxon>
    </lineage>
</organism>
<proteinExistence type="predicted"/>